<feature type="domain" description="SH3b" evidence="3">
    <location>
        <begin position="248"/>
        <end position="318"/>
    </location>
</feature>
<protein>
    <submittedName>
        <fullName evidence="4">Flp pilus assembly protein CpaB</fullName>
    </submittedName>
</protein>
<dbReference type="Gene3D" id="2.30.30.40">
    <property type="entry name" value="SH3 Domains"/>
    <property type="match status" value="1"/>
</dbReference>
<sequence>MKAKRIMLLAAAAGLMTTGLFYVYMNEAAGSQPEPVETVEAVVAGSDIEPYTELREEMVSTKEVPADDLHPDAVTALEEVSGRFTAAPLREGEIILQHRLDGEGLESDFVSKKLEEGNRAVSISVDYVRSVSNLIEPEDHVDIVLSVEPQEGPVETTVLQEKVRVLAVGERMIEVNEEGETEEEYHSVTFEMKPEEALNVIHASETGSLQLTLHSKLGGEVEEEEAEEEEMPEEETAAEDEEAEEEPAQESVVPVAEKALVREGPSLNANVVTAVDKGDELPFLQEEEEDDDGRAWYYVAVPDEDEEGWISSRITRLEIDE</sequence>
<proteinExistence type="predicted"/>
<dbReference type="SMART" id="SM00858">
    <property type="entry name" value="SAF"/>
    <property type="match status" value="1"/>
</dbReference>
<dbReference type="CDD" id="cd11614">
    <property type="entry name" value="SAF_CpaB_FlgA_like"/>
    <property type="match status" value="1"/>
</dbReference>
<dbReference type="Proteomes" id="UP001595896">
    <property type="component" value="Unassembled WGS sequence"/>
</dbReference>
<evidence type="ECO:0000313" key="4">
    <source>
        <dbReference type="EMBL" id="MFC4737256.1"/>
    </source>
</evidence>
<comment type="caution">
    <text evidence="4">The sequence shown here is derived from an EMBL/GenBank/DDBJ whole genome shotgun (WGS) entry which is preliminary data.</text>
</comment>
<dbReference type="InterPro" id="IPR017592">
    <property type="entry name" value="Pilus_assmbl_Flp-typ_CpaB"/>
</dbReference>
<reference evidence="5" key="1">
    <citation type="journal article" date="2019" name="Int. J. Syst. Evol. Microbiol.">
        <title>The Global Catalogue of Microorganisms (GCM) 10K type strain sequencing project: providing services to taxonomists for standard genome sequencing and annotation.</title>
        <authorList>
            <consortium name="The Broad Institute Genomics Platform"/>
            <consortium name="The Broad Institute Genome Sequencing Center for Infectious Disease"/>
            <person name="Wu L."/>
            <person name="Ma J."/>
        </authorList>
    </citation>
    <scope>NUCLEOTIDE SEQUENCE [LARGE SCALE GENOMIC DNA]</scope>
    <source>
        <strain evidence="5">JCM 12165</strain>
    </source>
</reference>
<dbReference type="Pfam" id="PF16976">
    <property type="entry name" value="RcpC"/>
    <property type="match status" value="1"/>
</dbReference>
<feature type="region of interest" description="Disordered" evidence="1">
    <location>
        <begin position="211"/>
        <end position="253"/>
    </location>
</feature>
<dbReference type="InterPro" id="IPR031571">
    <property type="entry name" value="RcpC_dom"/>
</dbReference>
<gene>
    <name evidence="4" type="primary">cpaB</name>
    <name evidence="4" type="ORF">ACFO4L_11705</name>
</gene>
<dbReference type="PROSITE" id="PS51781">
    <property type="entry name" value="SH3B"/>
    <property type="match status" value="1"/>
</dbReference>
<feature type="chain" id="PRO_5046871336" evidence="2">
    <location>
        <begin position="23"/>
        <end position="321"/>
    </location>
</feature>
<dbReference type="SMART" id="SM00287">
    <property type="entry name" value="SH3b"/>
    <property type="match status" value="1"/>
</dbReference>
<dbReference type="Gene3D" id="3.90.1210.10">
    <property type="entry name" value="Antifreeze-like/N-acetylneuraminic acid synthase C-terminal domain"/>
    <property type="match status" value="1"/>
</dbReference>
<dbReference type="NCBIfam" id="TIGR03177">
    <property type="entry name" value="pilus_cpaB"/>
    <property type="match status" value="1"/>
</dbReference>
<evidence type="ECO:0000313" key="5">
    <source>
        <dbReference type="Proteomes" id="UP001595896"/>
    </source>
</evidence>
<dbReference type="RefSeq" id="WP_377909858.1">
    <property type="nucleotide sequence ID" value="NZ_JBHSGK010000013.1"/>
</dbReference>
<dbReference type="EMBL" id="JBHSGK010000013">
    <property type="protein sequence ID" value="MFC4737256.1"/>
    <property type="molecule type" value="Genomic_DNA"/>
</dbReference>
<feature type="compositionally biased region" description="Acidic residues" evidence="1">
    <location>
        <begin position="220"/>
        <end position="248"/>
    </location>
</feature>
<feature type="signal peptide" evidence="2">
    <location>
        <begin position="1"/>
        <end position="22"/>
    </location>
</feature>
<dbReference type="Pfam" id="PF08239">
    <property type="entry name" value="SH3_3"/>
    <property type="match status" value="1"/>
</dbReference>
<evidence type="ECO:0000256" key="1">
    <source>
        <dbReference type="SAM" id="MobiDB-lite"/>
    </source>
</evidence>
<keyword evidence="5" id="KW-1185">Reference proteome</keyword>
<accession>A0ABV9NWK8</accession>
<keyword evidence="2" id="KW-0732">Signal</keyword>
<organism evidence="4 5">
    <name type="scientific">Bacillus daqingensis</name>
    <dbReference type="NCBI Taxonomy" id="872396"/>
    <lineage>
        <taxon>Bacteria</taxon>
        <taxon>Bacillati</taxon>
        <taxon>Bacillota</taxon>
        <taxon>Bacilli</taxon>
        <taxon>Bacillales</taxon>
        <taxon>Bacillaceae</taxon>
        <taxon>Bacillus</taxon>
    </lineage>
</organism>
<dbReference type="Pfam" id="PF08666">
    <property type="entry name" value="SAF"/>
    <property type="match status" value="1"/>
</dbReference>
<evidence type="ECO:0000259" key="3">
    <source>
        <dbReference type="PROSITE" id="PS51781"/>
    </source>
</evidence>
<dbReference type="InterPro" id="IPR013974">
    <property type="entry name" value="SAF"/>
</dbReference>
<name>A0ABV9NWK8_9BACI</name>
<evidence type="ECO:0000256" key="2">
    <source>
        <dbReference type="SAM" id="SignalP"/>
    </source>
</evidence>
<dbReference type="InterPro" id="IPR003646">
    <property type="entry name" value="SH3-like_bac-type"/>
</dbReference>